<dbReference type="InterPro" id="IPR042099">
    <property type="entry name" value="ANL_N_sf"/>
</dbReference>
<dbReference type="InterPro" id="IPR045851">
    <property type="entry name" value="AMP-bd_C_sf"/>
</dbReference>
<dbReference type="InterPro" id="IPR025110">
    <property type="entry name" value="AMP-bd_C"/>
</dbReference>
<dbReference type="PANTHER" id="PTHR43201:SF5">
    <property type="entry name" value="MEDIUM-CHAIN ACYL-COA LIGASE ACSF2, MITOCHONDRIAL"/>
    <property type="match status" value="1"/>
</dbReference>
<feature type="domain" description="AMP-dependent synthetase/ligase" evidence="3">
    <location>
        <begin position="7"/>
        <end position="350"/>
    </location>
</feature>
<dbReference type="AlphaFoldDB" id="A0A4R2CX42"/>
<evidence type="ECO:0000259" key="3">
    <source>
        <dbReference type="Pfam" id="PF00501"/>
    </source>
</evidence>
<dbReference type="Gene3D" id="3.30.300.30">
    <property type="match status" value="1"/>
</dbReference>
<evidence type="ECO:0000256" key="2">
    <source>
        <dbReference type="ARBA" id="ARBA00022598"/>
    </source>
</evidence>
<protein>
    <submittedName>
        <fullName evidence="5">Acyl-CoA synthetase (AMP-forming)/AMP-acid ligase II</fullName>
    </submittedName>
</protein>
<comment type="caution">
    <text evidence="5">The sequence shown here is derived from an EMBL/GenBank/DDBJ whole genome shotgun (WGS) entry which is preliminary data.</text>
</comment>
<evidence type="ECO:0000259" key="4">
    <source>
        <dbReference type="Pfam" id="PF13193"/>
    </source>
</evidence>
<dbReference type="Gene3D" id="3.40.50.12780">
    <property type="entry name" value="N-terminal domain of ligase-like"/>
    <property type="match status" value="1"/>
</dbReference>
<dbReference type="Pfam" id="PF13193">
    <property type="entry name" value="AMP-binding_C"/>
    <property type="match status" value="1"/>
</dbReference>
<keyword evidence="2 5" id="KW-0436">Ligase</keyword>
<dbReference type="EMBL" id="SLVX01000006">
    <property type="protein sequence ID" value="TCN45751.1"/>
    <property type="molecule type" value="Genomic_DNA"/>
</dbReference>
<evidence type="ECO:0000256" key="1">
    <source>
        <dbReference type="ARBA" id="ARBA00006432"/>
    </source>
</evidence>
<dbReference type="InterPro" id="IPR000873">
    <property type="entry name" value="AMP-dep_synth/lig_dom"/>
</dbReference>
<dbReference type="PANTHER" id="PTHR43201">
    <property type="entry name" value="ACYL-COA SYNTHETASE"/>
    <property type="match status" value="1"/>
</dbReference>
<organism evidence="5 6">
    <name type="scientific">Shinella granuli</name>
    <dbReference type="NCBI Taxonomy" id="323621"/>
    <lineage>
        <taxon>Bacteria</taxon>
        <taxon>Pseudomonadati</taxon>
        <taxon>Pseudomonadota</taxon>
        <taxon>Alphaproteobacteria</taxon>
        <taxon>Hyphomicrobiales</taxon>
        <taxon>Rhizobiaceae</taxon>
        <taxon>Shinella</taxon>
    </lineage>
</organism>
<proteinExistence type="inferred from homology"/>
<name>A0A4R2CX42_SHIGR</name>
<evidence type="ECO:0000313" key="5">
    <source>
        <dbReference type="EMBL" id="TCN45751.1"/>
    </source>
</evidence>
<dbReference type="Proteomes" id="UP000295351">
    <property type="component" value="Unassembled WGS sequence"/>
</dbReference>
<dbReference type="GO" id="GO:0031956">
    <property type="term" value="F:medium-chain fatty acid-CoA ligase activity"/>
    <property type="evidence" value="ECO:0007669"/>
    <property type="project" value="TreeGrafter"/>
</dbReference>
<feature type="domain" description="AMP-binding enzyme C-terminal" evidence="4">
    <location>
        <begin position="400"/>
        <end position="474"/>
    </location>
</feature>
<evidence type="ECO:0000313" key="6">
    <source>
        <dbReference type="Proteomes" id="UP000295351"/>
    </source>
</evidence>
<dbReference type="SUPFAM" id="SSF56801">
    <property type="entry name" value="Acetyl-CoA synthetase-like"/>
    <property type="match status" value="1"/>
</dbReference>
<keyword evidence="6" id="KW-1185">Reference proteome</keyword>
<sequence>MPLSGALERHAAESPSNPAFHLEDRVLSYGALTATARRFHAAFADLAPQGRSAIGPENRLVAIMTGNHALFPAAFTAATAGVNCAALIDPHLPEAQRQRLIRKIDPDLLVTAHGADLVVESRHGDAWDVIAESAALDAPPLPEGAADDPFLIVFTSGTTADPKPIIRDRRSWRTSLATGAPFFGIDETVSTYAPGPLAHGLALYAMTETLLAGGAFHSAAHFDPDAALATIGANTIRRLVLVPTMLRRLAAEPPVTGVTAITIAGAKLTAADHALCAAHFPKAALREYYGASELGFVTVTAPGEAASSTAVGRAFPGVRIAVLDDAGRPLPAGETGTVFVESPLVATGYLGQGDGAGLSRFGARATVGDLGFLETDGMLHLLGRSGGMVLSGGNNIYPSEVETALCDTSLVRAAHVFGIDHADLGSELVAVIEPERPGLTPWALTAALSEFLPRYKQPRRIWLCRAMPVTSSGKVAAKTVRQWVAEENDALDRFL</sequence>
<gene>
    <name evidence="5" type="ORF">EV665_106229</name>
</gene>
<reference evidence="5 6" key="1">
    <citation type="submission" date="2019-03" db="EMBL/GenBank/DDBJ databases">
        <title>Genomic Encyclopedia of Type Strains, Phase IV (KMG-IV): sequencing the most valuable type-strain genomes for metagenomic binning, comparative biology and taxonomic classification.</title>
        <authorList>
            <person name="Goeker M."/>
        </authorList>
    </citation>
    <scope>NUCLEOTIDE SEQUENCE [LARGE SCALE GENOMIC DNA]</scope>
    <source>
        <strain evidence="5 6">DSM 18401</strain>
    </source>
</reference>
<dbReference type="RefSeq" id="WP_133034387.1">
    <property type="nucleotide sequence ID" value="NZ_BAABEI010000012.1"/>
</dbReference>
<dbReference type="GO" id="GO:0006631">
    <property type="term" value="P:fatty acid metabolic process"/>
    <property type="evidence" value="ECO:0007669"/>
    <property type="project" value="TreeGrafter"/>
</dbReference>
<comment type="similarity">
    <text evidence="1">Belongs to the ATP-dependent AMP-binding enzyme family.</text>
</comment>
<accession>A0A4R2CX42</accession>
<dbReference type="Pfam" id="PF00501">
    <property type="entry name" value="AMP-binding"/>
    <property type="match status" value="1"/>
</dbReference>